<dbReference type="Proteomes" id="UP000887013">
    <property type="component" value="Unassembled WGS sequence"/>
</dbReference>
<name>A0A8X6UAD4_NEPPI</name>
<sequence length="109" mass="12659">MESFFLLIKQDFMYIEKSMGSSELNDLESAQRNVWNYKRQALQKTGVYSMNLTVVPNDDVCRQQPVNHRKRDILNRIAQLHVTAPHNKPQSTFDLFCVIGRNRLSTGSE</sequence>
<proteinExistence type="predicted"/>
<reference evidence="1" key="1">
    <citation type="submission" date="2020-08" db="EMBL/GenBank/DDBJ databases">
        <title>Multicomponent nature underlies the extraordinary mechanical properties of spider dragline silk.</title>
        <authorList>
            <person name="Kono N."/>
            <person name="Nakamura H."/>
            <person name="Mori M."/>
            <person name="Yoshida Y."/>
            <person name="Ohtoshi R."/>
            <person name="Malay A.D."/>
            <person name="Moran D.A.P."/>
            <person name="Tomita M."/>
            <person name="Numata K."/>
            <person name="Arakawa K."/>
        </authorList>
    </citation>
    <scope>NUCLEOTIDE SEQUENCE</scope>
</reference>
<accession>A0A8X6UAD4</accession>
<evidence type="ECO:0000313" key="2">
    <source>
        <dbReference type="Proteomes" id="UP000887013"/>
    </source>
</evidence>
<keyword evidence="2" id="KW-1185">Reference proteome</keyword>
<dbReference type="EMBL" id="BMAW01074179">
    <property type="protein sequence ID" value="GFT90968.1"/>
    <property type="molecule type" value="Genomic_DNA"/>
</dbReference>
<evidence type="ECO:0000313" key="1">
    <source>
        <dbReference type="EMBL" id="GFT90968.1"/>
    </source>
</evidence>
<dbReference type="AlphaFoldDB" id="A0A8X6UAD4"/>
<comment type="caution">
    <text evidence="1">The sequence shown here is derived from an EMBL/GenBank/DDBJ whole genome shotgun (WGS) entry which is preliminary data.</text>
</comment>
<organism evidence="1 2">
    <name type="scientific">Nephila pilipes</name>
    <name type="common">Giant wood spider</name>
    <name type="synonym">Nephila maculata</name>
    <dbReference type="NCBI Taxonomy" id="299642"/>
    <lineage>
        <taxon>Eukaryota</taxon>
        <taxon>Metazoa</taxon>
        <taxon>Ecdysozoa</taxon>
        <taxon>Arthropoda</taxon>
        <taxon>Chelicerata</taxon>
        <taxon>Arachnida</taxon>
        <taxon>Araneae</taxon>
        <taxon>Araneomorphae</taxon>
        <taxon>Entelegynae</taxon>
        <taxon>Araneoidea</taxon>
        <taxon>Nephilidae</taxon>
        <taxon>Nephila</taxon>
    </lineage>
</organism>
<gene>
    <name evidence="1" type="ORF">NPIL_15441</name>
</gene>
<protein>
    <submittedName>
        <fullName evidence="1">Uncharacterized protein</fullName>
    </submittedName>
</protein>